<dbReference type="InterPro" id="IPR019887">
    <property type="entry name" value="Tscrpt_reg_AsnC/Lrp_C"/>
</dbReference>
<dbReference type="PANTHER" id="PTHR30154:SF34">
    <property type="entry name" value="TRANSCRIPTIONAL REGULATOR AZLB"/>
    <property type="match status" value="1"/>
</dbReference>
<dbReference type="Pfam" id="PF01037">
    <property type="entry name" value="AsnC_trans_reg"/>
    <property type="match status" value="1"/>
</dbReference>
<dbReference type="PROSITE" id="PS50956">
    <property type="entry name" value="HTH_ASNC_2"/>
    <property type="match status" value="1"/>
</dbReference>
<dbReference type="PANTHER" id="PTHR30154">
    <property type="entry name" value="LEUCINE-RESPONSIVE REGULATORY PROTEIN"/>
    <property type="match status" value="1"/>
</dbReference>
<dbReference type="SUPFAM" id="SSF46785">
    <property type="entry name" value="Winged helix' DNA-binding domain"/>
    <property type="match status" value="1"/>
</dbReference>
<keyword evidence="3" id="KW-0804">Transcription</keyword>
<dbReference type="PRINTS" id="PR00033">
    <property type="entry name" value="HTHASNC"/>
</dbReference>
<evidence type="ECO:0000256" key="1">
    <source>
        <dbReference type="ARBA" id="ARBA00023015"/>
    </source>
</evidence>
<dbReference type="SUPFAM" id="SSF54909">
    <property type="entry name" value="Dimeric alpha+beta barrel"/>
    <property type="match status" value="1"/>
</dbReference>
<evidence type="ECO:0000313" key="5">
    <source>
        <dbReference type="EMBL" id="GGB18553.1"/>
    </source>
</evidence>
<dbReference type="Gene3D" id="1.10.10.10">
    <property type="entry name" value="Winged helix-like DNA-binding domain superfamily/Winged helix DNA-binding domain"/>
    <property type="match status" value="1"/>
</dbReference>
<dbReference type="InterPro" id="IPR000485">
    <property type="entry name" value="AsnC-type_HTH_dom"/>
</dbReference>
<dbReference type="Gene3D" id="3.30.70.920">
    <property type="match status" value="1"/>
</dbReference>
<proteinExistence type="predicted"/>
<dbReference type="SMART" id="SM00344">
    <property type="entry name" value="HTH_ASNC"/>
    <property type="match status" value="1"/>
</dbReference>
<dbReference type="Proteomes" id="UP000651977">
    <property type="component" value="Unassembled WGS sequence"/>
</dbReference>
<organism evidence="5 6">
    <name type="scientific">Agarivorans gilvus</name>
    <dbReference type="NCBI Taxonomy" id="680279"/>
    <lineage>
        <taxon>Bacteria</taxon>
        <taxon>Pseudomonadati</taxon>
        <taxon>Pseudomonadota</taxon>
        <taxon>Gammaproteobacteria</taxon>
        <taxon>Alteromonadales</taxon>
        <taxon>Alteromonadaceae</taxon>
        <taxon>Agarivorans</taxon>
    </lineage>
</organism>
<dbReference type="InterPro" id="IPR011008">
    <property type="entry name" value="Dimeric_a/b-barrel"/>
</dbReference>
<keyword evidence="6" id="KW-1185">Reference proteome</keyword>
<dbReference type="InterPro" id="IPR036388">
    <property type="entry name" value="WH-like_DNA-bd_sf"/>
</dbReference>
<accession>A0ABQ1I6Y2</accession>
<comment type="caution">
    <text evidence="5">The sequence shown here is derived from an EMBL/GenBank/DDBJ whole genome shotgun (WGS) entry which is preliminary data.</text>
</comment>
<dbReference type="InterPro" id="IPR019888">
    <property type="entry name" value="Tscrpt_reg_AsnC-like"/>
</dbReference>
<dbReference type="Pfam" id="PF13404">
    <property type="entry name" value="HTH_AsnC-type"/>
    <property type="match status" value="1"/>
</dbReference>
<dbReference type="RefSeq" id="WP_055733348.1">
    <property type="nucleotide sequence ID" value="NZ_BMDY01000027.1"/>
</dbReference>
<dbReference type="InterPro" id="IPR036390">
    <property type="entry name" value="WH_DNA-bd_sf"/>
</dbReference>
<sequence>MDKFDQKIVAMLVDNARTPVSQIARAVNLSRSATAERIANLERKQVISGYHAKLGRQQSSAPIVAHLELRYNEHHCEAYTEIMRSIPEIKRCQTISGEVDMLLYVEVDSMARLEAIRLQLEQMEKMVMVRTHMVLREMFSR</sequence>
<name>A0ABQ1I6Y2_9ALTE</name>
<evidence type="ECO:0000256" key="3">
    <source>
        <dbReference type="ARBA" id="ARBA00023163"/>
    </source>
</evidence>
<dbReference type="EMBL" id="BMDY01000027">
    <property type="protein sequence ID" value="GGB18553.1"/>
    <property type="molecule type" value="Genomic_DNA"/>
</dbReference>
<protein>
    <submittedName>
        <fullName evidence="5">Transcriptional regulator</fullName>
    </submittedName>
</protein>
<evidence type="ECO:0000256" key="2">
    <source>
        <dbReference type="ARBA" id="ARBA00023125"/>
    </source>
</evidence>
<keyword evidence="1" id="KW-0805">Transcription regulation</keyword>
<reference evidence="6" key="1">
    <citation type="journal article" date="2019" name="Int. J. Syst. Evol. Microbiol.">
        <title>The Global Catalogue of Microorganisms (GCM) 10K type strain sequencing project: providing services to taxonomists for standard genome sequencing and annotation.</title>
        <authorList>
            <consortium name="The Broad Institute Genomics Platform"/>
            <consortium name="The Broad Institute Genome Sequencing Center for Infectious Disease"/>
            <person name="Wu L."/>
            <person name="Ma J."/>
        </authorList>
    </citation>
    <scope>NUCLEOTIDE SEQUENCE [LARGE SCALE GENOMIC DNA]</scope>
    <source>
        <strain evidence="6">CGMCC 1.10131</strain>
    </source>
</reference>
<keyword evidence="2" id="KW-0238">DNA-binding</keyword>
<evidence type="ECO:0000313" key="6">
    <source>
        <dbReference type="Proteomes" id="UP000651977"/>
    </source>
</evidence>
<feature type="domain" description="HTH asnC-type" evidence="4">
    <location>
        <begin position="1"/>
        <end position="62"/>
    </location>
</feature>
<evidence type="ECO:0000259" key="4">
    <source>
        <dbReference type="PROSITE" id="PS50956"/>
    </source>
</evidence>
<gene>
    <name evidence="5" type="ORF">GCM10007414_34940</name>
</gene>